<proteinExistence type="predicted"/>
<gene>
    <name evidence="2" type="ORF">C8A03DRAFT_17599</name>
</gene>
<evidence type="ECO:0000256" key="1">
    <source>
        <dbReference type="SAM" id="MobiDB-lite"/>
    </source>
</evidence>
<comment type="caution">
    <text evidence="2">The sequence shown here is derived from an EMBL/GenBank/DDBJ whole genome shotgun (WGS) entry which is preliminary data.</text>
</comment>
<keyword evidence="3" id="KW-1185">Reference proteome</keyword>
<evidence type="ECO:0008006" key="4">
    <source>
        <dbReference type="Google" id="ProtNLM"/>
    </source>
</evidence>
<name>A0AAN7C5N2_9PEZI</name>
<evidence type="ECO:0000313" key="3">
    <source>
        <dbReference type="Proteomes" id="UP001303760"/>
    </source>
</evidence>
<dbReference type="Proteomes" id="UP001303760">
    <property type="component" value="Unassembled WGS sequence"/>
</dbReference>
<reference evidence="2" key="2">
    <citation type="submission" date="2023-05" db="EMBL/GenBank/DDBJ databases">
        <authorList>
            <consortium name="Lawrence Berkeley National Laboratory"/>
            <person name="Steindorff A."/>
            <person name="Hensen N."/>
            <person name="Bonometti L."/>
            <person name="Westerberg I."/>
            <person name="Brannstrom I.O."/>
            <person name="Guillou S."/>
            <person name="Cros-Aarteil S."/>
            <person name="Calhoun S."/>
            <person name="Haridas S."/>
            <person name="Kuo A."/>
            <person name="Mondo S."/>
            <person name="Pangilinan J."/>
            <person name="Riley R."/>
            <person name="Labutti K."/>
            <person name="Andreopoulos B."/>
            <person name="Lipzen A."/>
            <person name="Chen C."/>
            <person name="Yanf M."/>
            <person name="Daum C."/>
            <person name="Ng V."/>
            <person name="Clum A."/>
            <person name="Ohm R."/>
            <person name="Martin F."/>
            <person name="Silar P."/>
            <person name="Natvig D."/>
            <person name="Lalanne C."/>
            <person name="Gautier V."/>
            <person name="Ament-Velasquez S.L."/>
            <person name="Kruys A."/>
            <person name="Hutchinson M.I."/>
            <person name="Powell A.J."/>
            <person name="Barry K."/>
            <person name="Miller A.N."/>
            <person name="Grigoriev I.V."/>
            <person name="Debuchy R."/>
            <person name="Gladieux P."/>
            <person name="Thoren M.H."/>
            <person name="Johannesson H."/>
        </authorList>
    </citation>
    <scope>NUCLEOTIDE SEQUENCE</scope>
    <source>
        <strain evidence="2">CBS 532.94</strain>
    </source>
</reference>
<dbReference type="EMBL" id="MU860246">
    <property type="protein sequence ID" value="KAK4235680.1"/>
    <property type="molecule type" value="Genomic_DNA"/>
</dbReference>
<dbReference type="PANTHER" id="PTHR38166:SF1">
    <property type="entry name" value="C2H2-TYPE DOMAIN-CONTAINING PROTEIN"/>
    <property type="match status" value="1"/>
</dbReference>
<protein>
    <recommendedName>
        <fullName evidence="4">C2H2-type domain-containing protein</fullName>
    </recommendedName>
</protein>
<reference evidence="2" key="1">
    <citation type="journal article" date="2023" name="Mol. Phylogenet. Evol.">
        <title>Genome-scale phylogeny and comparative genomics of the fungal order Sordariales.</title>
        <authorList>
            <person name="Hensen N."/>
            <person name="Bonometti L."/>
            <person name="Westerberg I."/>
            <person name="Brannstrom I.O."/>
            <person name="Guillou S."/>
            <person name="Cros-Aarteil S."/>
            <person name="Calhoun S."/>
            <person name="Haridas S."/>
            <person name="Kuo A."/>
            <person name="Mondo S."/>
            <person name="Pangilinan J."/>
            <person name="Riley R."/>
            <person name="LaButti K."/>
            <person name="Andreopoulos B."/>
            <person name="Lipzen A."/>
            <person name="Chen C."/>
            <person name="Yan M."/>
            <person name="Daum C."/>
            <person name="Ng V."/>
            <person name="Clum A."/>
            <person name="Steindorff A."/>
            <person name="Ohm R.A."/>
            <person name="Martin F."/>
            <person name="Silar P."/>
            <person name="Natvig D.O."/>
            <person name="Lalanne C."/>
            <person name="Gautier V."/>
            <person name="Ament-Velasquez S.L."/>
            <person name="Kruys A."/>
            <person name="Hutchinson M.I."/>
            <person name="Powell A.J."/>
            <person name="Barry K."/>
            <person name="Miller A.N."/>
            <person name="Grigoriev I.V."/>
            <person name="Debuchy R."/>
            <person name="Gladieux P."/>
            <person name="Hiltunen Thoren M."/>
            <person name="Johannesson H."/>
        </authorList>
    </citation>
    <scope>NUCLEOTIDE SEQUENCE</scope>
    <source>
        <strain evidence="2">CBS 532.94</strain>
    </source>
</reference>
<feature type="region of interest" description="Disordered" evidence="1">
    <location>
        <begin position="304"/>
        <end position="326"/>
    </location>
</feature>
<accession>A0AAN7C5N2</accession>
<evidence type="ECO:0000313" key="2">
    <source>
        <dbReference type="EMBL" id="KAK4235680.1"/>
    </source>
</evidence>
<dbReference type="PANTHER" id="PTHR38166">
    <property type="entry name" value="C2H2-TYPE DOMAIN-CONTAINING PROTEIN-RELATED"/>
    <property type="match status" value="1"/>
</dbReference>
<sequence length="402" mass="45038">MASCGLEGTPPSESFLSRKKKEIVERSMALFQRSLDRCLDNSVSAPVEALAQGVAARRRAKRARDCDGDAAEGNEVVEEVVAETGGGGRAKKKRAIREANGRKFACPFCKHDPAKYRSIKTCCGPGWDDVHRVKEHVYRRHSLKNFCPRCFEHFDKPESLKSHQRADVPCKVRDRCPDAITEEQEKQLRTRAKSHYSEESKWEDMYRIIFPGQKVPPPYYDPKTDFSPESEKSRFKNVDEAREFLRTEIPKYVRPVIEQYATELIQEVQGKVDQKTAEIARELEAKLLRTFHFQEEQSSTLLSSASLSQGAAAGEPSPPPSPMPELSKVTDLLESMKDDPIASEFCSNLHFDVEELLGGTQGFNGCDNFSMDSAYYTLSSNGGHGPYGMGGSGYAFHYDGSV</sequence>
<organism evidence="2 3">
    <name type="scientific">Achaetomium macrosporum</name>
    <dbReference type="NCBI Taxonomy" id="79813"/>
    <lineage>
        <taxon>Eukaryota</taxon>
        <taxon>Fungi</taxon>
        <taxon>Dikarya</taxon>
        <taxon>Ascomycota</taxon>
        <taxon>Pezizomycotina</taxon>
        <taxon>Sordariomycetes</taxon>
        <taxon>Sordariomycetidae</taxon>
        <taxon>Sordariales</taxon>
        <taxon>Chaetomiaceae</taxon>
        <taxon>Achaetomium</taxon>
    </lineage>
</organism>
<dbReference type="AlphaFoldDB" id="A0AAN7C5N2"/>
<feature type="compositionally biased region" description="Low complexity" evidence="1">
    <location>
        <begin position="304"/>
        <end position="315"/>
    </location>
</feature>